<evidence type="ECO:0000313" key="2">
    <source>
        <dbReference type="EMBL" id="CAD0322491.1"/>
    </source>
</evidence>
<dbReference type="Proteomes" id="UP000587508">
    <property type="component" value="Unassembled WGS sequence"/>
</dbReference>
<dbReference type="RefSeq" id="WP_023904609.1">
    <property type="nucleotide sequence ID" value="NZ_CAJDKC010000003.1"/>
</dbReference>
<comment type="caution">
    <text evidence="2">The sequence shown here is derived from an EMBL/GenBank/DDBJ whole genome shotgun (WGS) entry which is preliminary data.</text>
</comment>
<feature type="signal peptide" evidence="1">
    <location>
        <begin position="1"/>
        <end position="20"/>
    </location>
</feature>
<evidence type="ECO:0000313" key="3">
    <source>
        <dbReference type="Proteomes" id="UP000587508"/>
    </source>
</evidence>
<dbReference type="PIRSF" id="PIRSF029958">
    <property type="entry name" value="Necrosis-inducing_protein"/>
    <property type="match status" value="1"/>
</dbReference>
<dbReference type="Pfam" id="PF05630">
    <property type="entry name" value="NPP1"/>
    <property type="match status" value="1"/>
</dbReference>
<dbReference type="PANTHER" id="PTHR33657:SF8">
    <property type="entry name" value="DOMAIN PROTEIN, PUTATIVE (AFU_ORTHOLOGUE AFUA_5G00600)-RELATED"/>
    <property type="match status" value="1"/>
</dbReference>
<proteinExistence type="predicted"/>
<protein>
    <recommendedName>
        <fullName evidence="4">Necrosis and ethylene inducing protein</fullName>
    </recommendedName>
</protein>
<gene>
    <name evidence="2" type="ORF">CFBP7900_14440</name>
</gene>
<organism evidence="2 3">
    <name type="scientific">Xanthomonas hortorum pv. carotae</name>
    <dbReference type="NCBI Taxonomy" id="487904"/>
    <lineage>
        <taxon>Bacteria</taxon>
        <taxon>Pseudomonadati</taxon>
        <taxon>Pseudomonadota</taxon>
        <taxon>Gammaproteobacteria</taxon>
        <taxon>Lysobacterales</taxon>
        <taxon>Lysobacteraceae</taxon>
        <taxon>Xanthomonas</taxon>
    </lineage>
</organism>
<name>A0A6V7CWH0_9XANT</name>
<reference evidence="2 3" key="1">
    <citation type="submission" date="2020-07" db="EMBL/GenBank/DDBJ databases">
        <authorList>
            <person name="Pothier F. J."/>
        </authorList>
    </citation>
    <scope>NUCLEOTIDE SEQUENCE [LARGE SCALE GENOMIC DNA]</scope>
    <source>
        <strain evidence="2 3">CFBP 7900</strain>
    </source>
</reference>
<evidence type="ECO:0008006" key="4">
    <source>
        <dbReference type="Google" id="ProtNLM"/>
    </source>
</evidence>
<dbReference type="InterPro" id="IPR008701">
    <property type="entry name" value="NPP1"/>
</dbReference>
<sequence>MKSLLIASVVALLCPFVTHANEAWNHDDIKPIPEKVPAGPIGQRDWDYRPYLFVHNGCVPFPAVDQWGHPSKGLKPTGASNGGCSHSPGQVYVRSGWYRGVWAIMYSWYFPKDSPSSGLGHRHDWESIVVWINNPSVPRPTVYALSYSAHGNYSYLRNPAASLRDNHPKVVYGSTWPTNHEMFIGPYNPVGGMQPLIAWESMDQWVKDALTYTNFGAANVPFIDNNFNQNLGKAWYYN</sequence>
<dbReference type="EMBL" id="CAJDKC010000003">
    <property type="protein sequence ID" value="CAD0322491.1"/>
    <property type="molecule type" value="Genomic_DNA"/>
</dbReference>
<accession>A0A6V7CWH0</accession>
<evidence type="ECO:0000256" key="1">
    <source>
        <dbReference type="SAM" id="SignalP"/>
    </source>
</evidence>
<dbReference type="PANTHER" id="PTHR33657">
    <property type="entry name" value="DOMAIN PROTEIN, PUTATIVE (AFU_ORTHOLOGUE AFUA_5G00600)-RELATED"/>
    <property type="match status" value="1"/>
</dbReference>
<dbReference type="AlphaFoldDB" id="A0A6V7CWH0"/>
<feature type="chain" id="PRO_5036394381" description="Necrosis and ethylene inducing protein" evidence="1">
    <location>
        <begin position="21"/>
        <end position="238"/>
    </location>
</feature>
<keyword evidence="1" id="KW-0732">Signal</keyword>
<dbReference type="EMBL" id="CAJDKC010000003">
    <property type="protein sequence ID" value="CAD0322483.1"/>
    <property type="molecule type" value="Genomic_DNA"/>
</dbReference>